<keyword evidence="1" id="KW-0472">Membrane</keyword>
<dbReference type="Proteomes" id="UP000071644">
    <property type="component" value="Unassembled WGS sequence"/>
</dbReference>
<reference evidence="2 5" key="2">
    <citation type="submission" date="2017-02" db="EMBL/GenBank/DDBJ databases">
        <authorList>
            <person name="Guo L."/>
        </authorList>
    </citation>
    <scope>NUCLEOTIDE SEQUENCE [LARGE SCALE GENOMIC DNA]</scope>
    <source>
        <strain evidence="2 5">PRS09-11288</strain>
    </source>
</reference>
<keyword evidence="1" id="KW-0812">Transmembrane</keyword>
<name>A0AAJ0LJW7_9PSED</name>
<dbReference type="EMBL" id="LDSN01000027">
    <property type="protein sequence ID" value="KTT17719.1"/>
    <property type="molecule type" value="Genomic_DNA"/>
</dbReference>
<gene>
    <name evidence="2" type="ORF">B2J77_16420</name>
    <name evidence="3" type="ORF">NS96R_10805</name>
</gene>
<dbReference type="Proteomes" id="UP000191010">
    <property type="component" value="Chromosome"/>
</dbReference>
<organism evidence="3 4">
    <name type="scientific">Pseudomonas parafulva</name>
    <dbReference type="NCBI Taxonomy" id="157782"/>
    <lineage>
        <taxon>Bacteria</taxon>
        <taxon>Pseudomonadati</taxon>
        <taxon>Pseudomonadota</taxon>
        <taxon>Gammaproteobacteria</taxon>
        <taxon>Pseudomonadales</taxon>
        <taxon>Pseudomonadaceae</taxon>
        <taxon>Pseudomonas</taxon>
    </lineage>
</organism>
<accession>A0AAJ0LJW7</accession>
<dbReference type="EMBL" id="CP019952">
    <property type="protein sequence ID" value="AQW69705.1"/>
    <property type="molecule type" value="Genomic_DNA"/>
</dbReference>
<dbReference type="RefSeq" id="WP_058604474.1">
    <property type="nucleotide sequence ID" value="NZ_CP019952.1"/>
</dbReference>
<evidence type="ECO:0000313" key="4">
    <source>
        <dbReference type="Proteomes" id="UP000071644"/>
    </source>
</evidence>
<dbReference type="AlphaFoldDB" id="A0AAJ0LJW7"/>
<proteinExistence type="predicted"/>
<feature type="transmembrane region" description="Helical" evidence="1">
    <location>
        <begin position="35"/>
        <end position="58"/>
    </location>
</feature>
<reference evidence="3 4" key="1">
    <citation type="journal article" date="2016" name="Front. Microbiol.">
        <title>Genomic Resource of Rice Seed Associated Bacteria.</title>
        <authorList>
            <person name="Midha S."/>
            <person name="Bansal K."/>
            <person name="Sharma S."/>
            <person name="Kumar N."/>
            <person name="Patil P.P."/>
            <person name="Chaudhry V."/>
            <person name="Patil P.B."/>
        </authorList>
    </citation>
    <scope>NUCLEOTIDE SEQUENCE [LARGE SCALE GENOMIC DNA]</scope>
    <source>
        <strain evidence="3 4">NS96</strain>
    </source>
</reference>
<evidence type="ECO:0000256" key="1">
    <source>
        <dbReference type="SAM" id="Phobius"/>
    </source>
</evidence>
<evidence type="ECO:0000313" key="2">
    <source>
        <dbReference type="EMBL" id="AQW69705.1"/>
    </source>
</evidence>
<keyword evidence="5" id="KW-1185">Reference proteome</keyword>
<evidence type="ECO:0000313" key="3">
    <source>
        <dbReference type="EMBL" id="KTT17719.1"/>
    </source>
</evidence>
<protein>
    <submittedName>
        <fullName evidence="3">Uncharacterized protein</fullName>
    </submittedName>
</protein>
<evidence type="ECO:0000313" key="5">
    <source>
        <dbReference type="Proteomes" id="UP000191010"/>
    </source>
</evidence>
<sequence length="225" mass="23803">MDNTGANADLTYLQVNAVGPDESFELHEHSLGKTLSCAVIGLVAIGLGGWLASLPMLFGPQTASTVKVLLWAFGAGLVGIGLVALVSAWALYQRHGRCALAVTRDTVAFANALAPVPWEAFEGFDVEQRRLSTHLVFSLAAFGAAPVLKAPGFKALAAPDAQLIAGGLRLKVWACNFTRAGRRLALAELVDVLYPYLQAAQARRTLAQLFPAVARQGDALRRAAP</sequence>
<keyword evidence="1" id="KW-1133">Transmembrane helix</keyword>
<feature type="transmembrane region" description="Helical" evidence="1">
    <location>
        <begin position="70"/>
        <end position="92"/>
    </location>
</feature>